<dbReference type="Gene3D" id="3.40.50.300">
    <property type="entry name" value="P-loop containing nucleotide triphosphate hydrolases"/>
    <property type="match status" value="2"/>
</dbReference>
<keyword evidence="14" id="KW-1185">Reference proteome</keyword>
<feature type="transmembrane region" description="Helical" evidence="10">
    <location>
        <begin position="104"/>
        <end position="126"/>
    </location>
</feature>
<accession>A0A0N4V4F3</accession>
<dbReference type="GO" id="GO:0005524">
    <property type="term" value="F:ATP binding"/>
    <property type="evidence" value="ECO:0007669"/>
    <property type="project" value="UniProtKB-KW"/>
</dbReference>
<dbReference type="EMBL" id="UXUI01007929">
    <property type="protein sequence ID" value="VDD89935.1"/>
    <property type="molecule type" value="Genomic_DNA"/>
</dbReference>
<dbReference type="PANTHER" id="PTHR43394:SF27">
    <property type="entry name" value="ATP-DEPENDENT TRANSLOCASE ABCB1-LIKE"/>
    <property type="match status" value="1"/>
</dbReference>
<dbReference type="InterPro" id="IPR036640">
    <property type="entry name" value="ABC1_TM_sf"/>
</dbReference>
<gene>
    <name evidence="13" type="ORF">EVEC_LOCUS4686</name>
</gene>
<dbReference type="Proteomes" id="UP000274131">
    <property type="component" value="Unassembled WGS sequence"/>
</dbReference>
<dbReference type="SUPFAM" id="SSF52540">
    <property type="entry name" value="P-loop containing nucleoside triphosphate hydrolases"/>
    <property type="match status" value="2"/>
</dbReference>
<reference evidence="13 14" key="2">
    <citation type="submission" date="2018-10" db="EMBL/GenBank/DDBJ databases">
        <authorList>
            <consortium name="Pathogen Informatics"/>
        </authorList>
    </citation>
    <scope>NUCLEOTIDE SEQUENCE [LARGE SCALE GENOMIC DNA]</scope>
</reference>
<evidence type="ECO:0000313" key="13">
    <source>
        <dbReference type="EMBL" id="VDD89935.1"/>
    </source>
</evidence>
<feature type="transmembrane region" description="Helical" evidence="10">
    <location>
        <begin position="227"/>
        <end position="245"/>
    </location>
</feature>
<feature type="transmembrane region" description="Helical" evidence="10">
    <location>
        <begin position="369"/>
        <end position="394"/>
    </location>
</feature>
<feature type="domain" description="ABC transporter" evidence="11">
    <location>
        <begin position="915"/>
        <end position="1152"/>
    </location>
</feature>
<feature type="compositionally biased region" description="Acidic residues" evidence="9">
    <location>
        <begin position="19"/>
        <end position="30"/>
    </location>
</feature>
<dbReference type="WBParaSite" id="EVEC_0000500201-mRNA-1">
    <property type="protein sequence ID" value="EVEC_0000500201-mRNA-1"/>
    <property type="gene ID" value="EVEC_0000500201"/>
</dbReference>
<feature type="transmembrane region" description="Helical" evidence="10">
    <location>
        <begin position="741"/>
        <end position="763"/>
    </location>
</feature>
<dbReference type="OrthoDB" id="6500128at2759"/>
<dbReference type="AlphaFoldDB" id="A0A0N4V4F3"/>
<keyword evidence="6" id="KW-0067">ATP-binding</keyword>
<dbReference type="GO" id="GO:0015421">
    <property type="term" value="F:ABC-type oligopeptide transporter activity"/>
    <property type="evidence" value="ECO:0007669"/>
    <property type="project" value="TreeGrafter"/>
</dbReference>
<keyword evidence="7 10" id="KW-1133">Transmembrane helix</keyword>
<dbReference type="InterPro" id="IPR039421">
    <property type="entry name" value="Type_1_exporter"/>
</dbReference>
<evidence type="ECO:0000259" key="11">
    <source>
        <dbReference type="PROSITE" id="PS50893"/>
    </source>
</evidence>
<dbReference type="PANTHER" id="PTHR43394">
    <property type="entry name" value="ATP-DEPENDENT PERMEASE MDL1, MITOCHONDRIAL"/>
    <property type="match status" value="1"/>
</dbReference>
<dbReference type="GO" id="GO:0090374">
    <property type="term" value="P:oligopeptide export from mitochondrion"/>
    <property type="evidence" value="ECO:0007669"/>
    <property type="project" value="TreeGrafter"/>
</dbReference>
<dbReference type="SUPFAM" id="SSF90123">
    <property type="entry name" value="ABC transporter transmembrane region"/>
    <property type="match status" value="2"/>
</dbReference>
<keyword evidence="5" id="KW-0547">Nucleotide-binding</keyword>
<dbReference type="SMART" id="SM00382">
    <property type="entry name" value="AAA"/>
    <property type="match status" value="2"/>
</dbReference>
<dbReference type="STRING" id="51028.A0A0N4V4F3"/>
<proteinExistence type="inferred from homology"/>
<evidence type="ECO:0000256" key="7">
    <source>
        <dbReference type="ARBA" id="ARBA00022989"/>
    </source>
</evidence>
<evidence type="ECO:0000259" key="12">
    <source>
        <dbReference type="PROSITE" id="PS50929"/>
    </source>
</evidence>
<evidence type="ECO:0000313" key="15">
    <source>
        <dbReference type="WBParaSite" id="EVEC_0000500201-mRNA-1"/>
    </source>
</evidence>
<dbReference type="GO" id="GO:0005743">
    <property type="term" value="C:mitochondrial inner membrane"/>
    <property type="evidence" value="ECO:0007669"/>
    <property type="project" value="TreeGrafter"/>
</dbReference>
<name>A0A0N4V4F3_ENTVE</name>
<feature type="transmembrane region" description="Helical" evidence="10">
    <location>
        <begin position="329"/>
        <end position="357"/>
    </location>
</feature>
<evidence type="ECO:0000256" key="3">
    <source>
        <dbReference type="ARBA" id="ARBA00022692"/>
    </source>
</evidence>
<dbReference type="Pfam" id="PF00664">
    <property type="entry name" value="ABC_membrane"/>
    <property type="match status" value="2"/>
</dbReference>
<dbReference type="InterPro" id="IPR003593">
    <property type="entry name" value="AAA+_ATPase"/>
</dbReference>
<feature type="transmembrane region" description="Helical" evidence="10">
    <location>
        <begin position="251"/>
        <end position="269"/>
    </location>
</feature>
<dbReference type="FunFam" id="3.40.50.300:FF:001370">
    <property type="entry name" value="p-GlycoProtein related"/>
    <property type="match status" value="2"/>
</dbReference>
<dbReference type="InterPro" id="IPR011527">
    <property type="entry name" value="ABC1_TM_dom"/>
</dbReference>
<evidence type="ECO:0000256" key="2">
    <source>
        <dbReference type="ARBA" id="ARBA00007577"/>
    </source>
</evidence>
<dbReference type="GO" id="GO:0016887">
    <property type="term" value="F:ATP hydrolysis activity"/>
    <property type="evidence" value="ECO:0007669"/>
    <property type="project" value="InterPro"/>
</dbReference>
<sequence length="1157" mass="127945">MVKGKVSDIAPNNPKTGEEPEIEVDADSDDVEKPKVKYRKSFAERLINTVLCRRDLAKQTTDIKPVPLHDLVRFFNNLRLKVVLYKVSDTSIFKFRYASGFDKILAVVGALFAVVTGVAQPAAMMIGGKLNNVLLTVDPKDPRFRRESFQCIYMYLGFGIICFLMNYIQFTCFQVICCHVIAKMRYEYIRAILRQNAGWFDRNQCGVLTTRLNENVERIREGIGDKLGLLIKGASMFLTALIVSFTYEWRVALVMLGVSPCTAFLMSQLSQKMSAATKKELKGIAKAGAVAEESILGVRTVQSCNGEEEMVRRYRSELMKGRAHGVRKALWSGFIGGAFFFVLHVFLGAGLLYGGYLVKIGIFENPGELFAVVFAMLVGAYFLGVVSPHLMVLLNARVAAATIYETIDRKPKIDAYSKTGIKPIEIQGKIVFSAVHFRYPTRRDIKVLNGINLEIEPGQVVALVGHSGCGKSTSVGLITRLYEAESGSVTIDGHDVKDFNIEYLRNFIGIVQQEPTLFNDTVEENLKIGNPDANMDVMVKACEMANAHSFIMALPKGYQTRIGDGGVQLSGGQKQRIAIARTLVRDPKILLLDEATSALDAQSEAVVQNALNNASKGRTTIMIAHRLSTIRGTHGELVRAGGIYAELVKAQQFQPEPEETSLFGMVSENLAVRFRVKALKSILLQDAAYFDDPAHAPGKLITRLATDAVKIKAALDSRVMHIVFCATGMTINIIIGLVSCWQVGLCGAALVFLIGGTQIFLAFKIQRINRAMIKNDNAGKLAVEIIENVRTIQLLTRENGFIVKYQKDSNIQKQAEVRRAYFEAFNYAFSQSFRYYMQSATTAVSVHCVSIGLVYFFSATVATMLAAMGVVYTSVFFPEIVNAHTAAGNLFGIIKRQPKTGDRMEGTKSVINGRITFDNVHFAYPQRRRQPVMRGLTFEAKRGQTVALVGPSGCGKSTVISLLERFYDVGAGSVHFDGVDARDLCLYYLRTQIALVGQEPRLFAGSIRNNICLGLEKEVPSEQLYEILKLANAKSFVDALPQGLDTDVGEKGTQLSGGQKQRIAIARAMVRNPKILLLDEATSALDSESERAVQEALDKARQGRTCITIAHRLSSIQNADLIIYIENGKVREMGNHSTLMIRKDRYYNLIKQQDLAA</sequence>
<evidence type="ECO:0000256" key="9">
    <source>
        <dbReference type="SAM" id="MobiDB-lite"/>
    </source>
</evidence>
<protein>
    <submittedName>
        <fullName evidence="15">ABC transmembrane type-1 domain-containing protein</fullName>
    </submittedName>
</protein>
<dbReference type="PROSITE" id="PS50893">
    <property type="entry name" value="ABC_TRANSPORTER_2"/>
    <property type="match status" value="2"/>
</dbReference>
<dbReference type="CDD" id="cd03249">
    <property type="entry name" value="ABC_MTABC3_MDL1_MDL2"/>
    <property type="match status" value="2"/>
</dbReference>
<feature type="transmembrane region" description="Helical" evidence="10">
    <location>
        <begin position="719"/>
        <end position="735"/>
    </location>
</feature>
<keyword evidence="4" id="KW-0677">Repeat</keyword>
<organism evidence="15">
    <name type="scientific">Enterobius vermicularis</name>
    <name type="common">Human pinworm</name>
    <dbReference type="NCBI Taxonomy" id="51028"/>
    <lineage>
        <taxon>Eukaryota</taxon>
        <taxon>Metazoa</taxon>
        <taxon>Ecdysozoa</taxon>
        <taxon>Nematoda</taxon>
        <taxon>Chromadorea</taxon>
        <taxon>Rhabditida</taxon>
        <taxon>Spirurina</taxon>
        <taxon>Oxyuridomorpha</taxon>
        <taxon>Oxyuroidea</taxon>
        <taxon>Oxyuridae</taxon>
        <taxon>Enterobius</taxon>
    </lineage>
</organism>
<dbReference type="InterPro" id="IPR027417">
    <property type="entry name" value="P-loop_NTPase"/>
</dbReference>
<dbReference type="Pfam" id="PF00005">
    <property type="entry name" value="ABC_tran"/>
    <property type="match status" value="2"/>
</dbReference>
<keyword evidence="3 10" id="KW-0812">Transmembrane</keyword>
<dbReference type="GO" id="GO:0009636">
    <property type="term" value="P:response to toxic substance"/>
    <property type="evidence" value="ECO:0007669"/>
    <property type="project" value="UniProtKB-ARBA"/>
</dbReference>
<dbReference type="PROSITE" id="PS00211">
    <property type="entry name" value="ABC_TRANSPORTER_1"/>
    <property type="match status" value="2"/>
</dbReference>
<keyword evidence="8 10" id="KW-0472">Membrane</keyword>
<dbReference type="InterPro" id="IPR003439">
    <property type="entry name" value="ABC_transporter-like_ATP-bd"/>
</dbReference>
<dbReference type="InterPro" id="IPR017871">
    <property type="entry name" value="ABC_transporter-like_CS"/>
</dbReference>
<evidence type="ECO:0000256" key="4">
    <source>
        <dbReference type="ARBA" id="ARBA00022737"/>
    </source>
</evidence>
<evidence type="ECO:0000256" key="8">
    <source>
        <dbReference type="ARBA" id="ARBA00023136"/>
    </source>
</evidence>
<dbReference type="PROSITE" id="PS50929">
    <property type="entry name" value="ABC_TM1F"/>
    <property type="match status" value="2"/>
</dbReference>
<feature type="domain" description="ABC transporter" evidence="11">
    <location>
        <begin position="430"/>
        <end position="666"/>
    </location>
</feature>
<evidence type="ECO:0000256" key="1">
    <source>
        <dbReference type="ARBA" id="ARBA00004141"/>
    </source>
</evidence>
<reference evidence="15" key="1">
    <citation type="submission" date="2017-02" db="UniProtKB">
        <authorList>
            <consortium name="WormBaseParasite"/>
        </authorList>
    </citation>
    <scope>IDENTIFICATION</scope>
</reference>
<comment type="similarity">
    <text evidence="2">Belongs to the ABC transporter superfamily. ABCB family. Multidrug resistance exporter (TC 3.A.1.201) subfamily.</text>
</comment>
<evidence type="ECO:0000256" key="5">
    <source>
        <dbReference type="ARBA" id="ARBA00022741"/>
    </source>
</evidence>
<dbReference type="Gene3D" id="1.20.1560.10">
    <property type="entry name" value="ABC transporter type 1, transmembrane domain"/>
    <property type="match status" value="2"/>
</dbReference>
<feature type="domain" description="ABC transmembrane type-1" evidence="12">
    <location>
        <begin position="662"/>
        <end position="882"/>
    </location>
</feature>
<evidence type="ECO:0000313" key="14">
    <source>
        <dbReference type="Proteomes" id="UP000274131"/>
    </source>
</evidence>
<comment type="subcellular location">
    <subcellularLocation>
        <location evidence="1">Membrane</location>
        <topology evidence="1">Multi-pass membrane protein</topology>
    </subcellularLocation>
</comment>
<feature type="transmembrane region" description="Helical" evidence="10">
    <location>
        <begin position="152"/>
        <end position="182"/>
    </location>
</feature>
<evidence type="ECO:0000256" key="6">
    <source>
        <dbReference type="ARBA" id="ARBA00022840"/>
    </source>
</evidence>
<feature type="transmembrane region" description="Helical" evidence="10">
    <location>
        <begin position="844"/>
        <end position="872"/>
    </location>
</feature>
<evidence type="ECO:0000256" key="10">
    <source>
        <dbReference type="SAM" id="Phobius"/>
    </source>
</evidence>
<dbReference type="CDD" id="cd18577">
    <property type="entry name" value="ABC_6TM_Pgp_ABCB1_D1_like"/>
    <property type="match status" value="1"/>
</dbReference>
<feature type="region of interest" description="Disordered" evidence="9">
    <location>
        <begin position="1"/>
        <end position="30"/>
    </location>
</feature>
<feature type="domain" description="ABC transmembrane type-1" evidence="12">
    <location>
        <begin position="107"/>
        <end position="395"/>
    </location>
</feature>